<feature type="domain" description="Bacterial DNA polymerase III alpha subunit NTPase" evidence="5">
    <location>
        <begin position="1"/>
        <end position="61"/>
    </location>
</feature>
<evidence type="ECO:0000313" key="7">
    <source>
        <dbReference type="EMBL" id="RWX48731.1"/>
    </source>
</evidence>
<organism evidence="7 8">
    <name type="scientific">Candidatus Electrothrix marina</name>
    <dbReference type="NCBI Taxonomy" id="1859130"/>
    <lineage>
        <taxon>Bacteria</taxon>
        <taxon>Pseudomonadati</taxon>
        <taxon>Thermodesulfobacteriota</taxon>
        <taxon>Desulfobulbia</taxon>
        <taxon>Desulfobulbales</taxon>
        <taxon>Desulfobulbaceae</taxon>
        <taxon>Candidatus Electrothrix</taxon>
    </lineage>
</organism>
<evidence type="ECO:0000256" key="2">
    <source>
        <dbReference type="ARBA" id="ARBA00022695"/>
    </source>
</evidence>
<evidence type="ECO:0000256" key="4">
    <source>
        <dbReference type="ARBA" id="ARBA00022932"/>
    </source>
</evidence>
<dbReference type="GO" id="GO:0008408">
    <property type="term" value="F:3'-5' exonuclease activity"/>
    <property type="evidence" value="ECO:0007669"/>
    <property type="project" value="InterPro"/>
</dbReference>
<evidence type="ECO:0000259" key="6">
    <source>
        <dbReference type="Pfam" id="PF17657"/>
    </source>
</evidence>
<accession>A0A444J6Q2</accession>
<keyword evidence="1 7" id="KW-0808">Transferase</keyword>
<protein>
    <submittedName>
        <fullName evidence="7">DNA polymerase III alpha subunit</fullName>
        <ecNumber evidence="7">2.7.7.7</ecNumber>
    </submittedName>
</protein>
<dbReference type="PANTHER" id="PTHR32294">
    <property type="entry name" value="DNA POLYMERASE III SUBUNIT ALPHA"/>
    <property type="match status" value="1"/>
</dbReference>
<dbReference type="InterPro" id="IPR004805">
    <property type="entry name" value="DnaE2/DnaE/PolC"/>
</dbReference>
<gene>
    <name evidence="7" type="ORF">VU00_13231</name>
</gene>
<feature type="non-terminal residue" evidence="7">
    <location>
        <position position="157"/>
    </location>
</feature>
<dbReference type="Pfam" id="PF17657">
    <property type="entry name" value="DNA_pol3_finger"/>
    <property type="match status" value="1"/>
</dbReference>
<feature type="domain" description="DNA polymerase III alpha subunit finger" evidence="6">
    <location>
        <begin position="64"/>
        <end position="157"/>
    </location>
</feature>
<dbReference type="EC" id="2.7.7.7" evidence="7"/>
<evidence type="ECO:0000256" key="1">
    <source>
        <dbReference type="ARBA" id="ARBA00022679"/>
    </source>
</evidence>
<keyword evidence="4" id="KW-0239">DNA-directed DNA polymerase</keyword>
<dbReference type="GO" id="GO:0003887">
    <property type="term" value="F:DNA-directed DNA polymerase activity"/>
    <property type="evidence" value="ECO:0007669"/>
    <property type="project" value="UniProtKB-KW"/>
</dbReference>
<dbReference type="EMBL" id="MTKR01000323">
    <property type="protein sequence ID" value="RWX48731.1"/>
    <property type="molecule type" value="Genomic_DNA"/>
</dbReference>
<dbReference type="Pfam" id="PF07733">
    <property type="entry name" value="DNA_pol3_alpha"/>
    <property type="match status" value="1"/>
</dbReference>
<dbReference type="InterPro" id="IPR040982">
    <property type="entry name" value="DNA_pol3_finger"/>
</dbReference>
<dbReference type="GO" id="GO:0006260">
    <property type="term" value="P:DNA replication"/>
    <property type="evidence" value="ECO:0007669"/>
    <property type="project" value="UniProtKB-KW"/>
</dbReference>
<keyword evidence="3" id="KW-0235">DNA replication</keyword>
<reference evidence="7 8" key="1">
    <citation type="submission" date="2017-01" db="EMBL/GenBank/DDBJ databases">
        <title>The cable genome- insights into the physiology and evolution of filamentous bacteria capable of sulfide oxidation via long distance electron transfer.</title>
        <authorList>
            <person name="Schreiber L."/>
            <person name="Bjerg J.T."/>
            <person name="Boggild A."/>
            <person name="Van De Vossenberg J."/>
            <person name="Meysman F."/>
            <person name="Nielsen L.P."/>
            <person name="Schramm A."/>
            <person name="Kjeldsen K.U."/>
        </authorList>
    </citation>
    <scope>NUCLEOTIDE SEQUENCE [LARGE SCALE GENOMIC DNA]</scope>
    <source>
        <strain evidence="7">A3</strain>
    </source>
</reference>
<evidence type="ECO:0000259" key="5">
    <source>
        <dbReference type="Pfam" id="PF07733"/>
    </source>
</evidence>
<dbReference type="InterPro" id="IPR011708">
    <property type="entry name" value="DNA_pol3_alpha_NTPase_dom"/>
</dbReference>
<dbReference type="AlphaFoldDB" id="A0A444J6Q2"/>
<name>A0A444J6Q2_9BACT</name>
<dbReference type="PANTHER" id="PTHR32294:SF0">
    <property type="entry name" value="DNA POLYMERASE III SUBUNIT ALPHA"/>
    <property type="match status" value="1"/>
</dbReference>
<proteinExistence type="predicted"/>
<sequence length="157" mass="17466">MAQTLEGLSRHKSTHAAGVVVSPKAMVEYLPVCVGSKKEILTQFDMKYTEMTGLIKFDFLGLKTLTVIDRALKLIELDIGTWIDLSKVPMDDQRTYDLLCAGNSLGVFQLESDGMRELLVKMAPEQFTDLIALVALYRPGPLDSGMVDQFVETKHGR</sequence>
<evidence type="ECO:0000313" key="8">
    <source>
        <dbReference type="Proteomes" id="UP000287615"/>
    </source>
</evidence>
<comment type="caution">
    <text evidence="7">The sequence shown here is derived from an EMBL/GenBank/DDBJ whole genome shotgun (WGS) entry which is preliminary data.</text>
</comment>
<evidence type="ECO:0000256" key="3">
    <source>
        <dbReference type="ARBA" id="ARBA00022705"/>
    </source>
</evidence>
<dbReference type="Proteomes" id="UP000287615">
    <property type="component" value="Unassembled WGS sequence"/>
</dbReference>
<keyword evidence="2 7" id="KW-0548">Nucleotidyltransferase</keyword>